<dbReference type="AlphaFoldDB" id="A0A1Q9AB30"/>
<reference evidence="3 4" key="1">
    <citation type="submission" date="2016-09" db="EMBL/GenBank/DDBJ databases">
        <title>Rhizobium oryziradicis sp. nov., isolated from the root of rice.</title>
        <authorList>
            <person name="Zhao J."/>
            <person name="Zhang X."/>
        </authorList>
    </citation>
    <scope>NUCLEOTIDE SEQUENCE [LARGE SCALE GENOMIC DNA]</scope>
    <source>
        <strain evidence="3 4">14971</strain>
    </source>
</reference>
<evidence type="ECO:0000313" key="3">
    <source>
        <dbReference type="EMBL" id="OLP52031.1"/>
    </source>
</evidence>
<proteinExistence type="predicted"/>
<keyword evidence="1" id="KW-1133">Transmembrane helix</keyword>
<dbReference type="Proteomes" id="UP000544107">
    <property type="component" value="Unassembled WGS sequence"/>
</dbReference>
<gene>
    <name evidence="3" type="ORF">BJF91_09805</name>
    <name evidence="2" type="ORF">GGQ71_004686</name>
</gene>
<sequence length="164" mass="17990">MSVKTQKTFTFTGWHMLATICSFFSVIIAVNLTMAWYAGHSWSGMVVENTYVASQKFNDTTAQIRQILDTGVQGTLAIKQGAIAYDLSIPEKGPVIADQVVANFKRPVGEHQDFSVTLMPLGPGHFTGEHVVEDGHWIVETIATREGKIVMHEANRIAVIGGEK</sequence>
<evidence type="ECO:0000313" key="5">
    <source>
        <dbReference type="Proteomes" id="UP000544107"/>
    </source>
</evidence>
<dbReference type="RefSeq" id="WP_075612797.1">
    <property type="nucleotide sequence ID" value="NZ_JACIED010000008.1"/>
</dbReference>
<protein>
    <submittedName>
        <fullName evidence="3">Cation transporter</fullName>
    </submittedName>
    <submittedName>
        <fullName evidence="2">Nitrogen fixation protein FixH</fullName>
    </submittedName>
</protein>
<evidence type="ECO:0000313" key="2">
    <source>
        <dbReference type="EMBL" id="MBB4010385.1"/>
    </source>
</evidence>
<reference evidence="2 5" key="2">
    <citation type="submission" date="2020-08" db="EMBL/GenBank/DDBJ databases">
        <title>Genomic Encyclopedia of Type Strains, Phase IV (KMG-IV): sequencing the most valuable type-strain genomes for metagenomic binning, comparative biology and taxonomic classification.</title>
        <authorList>
            <person name="Goeker M."/>
        </authorList>
    </citation>
    <scope>NUCLEOTIDE SEQUENCE [LARGE SCALE GENOMIC DNA]</scope>
    <source>
        <strain evidence="2 5">DSM 100021</strain>
    </source>
</reference>
<dbReference type="InterPro" id="IPR008620">
    <property type="entry name" value="FixH"/>
</dbReference>
<dbReference type="InterPro" id="IPR018037">
    <property type="entry name" value="FixH_proteobacterial"/>
</dbReference>
<comment type="caution">
    <text evidence="3">The sequence shown here is derived from an EMBL/GenBank/DDBJ whole genome shotgun (WGS) entry which is preliminary data.</text>
</comment>
<evidence type="ECO:0000256" key="1">
    <source>
        <dbReference type="SAM" id="Phobius"/>
    </source>
</evidence>
<name>A0A1Q9AB30_9HYPH</name>
<dbReference type="PIRSF" id="PIRSF011386">
    <property type="entry name" value="FixH"/>
    <property type="match status" value="1"/>
</dbReference>
<organism evidence="3 4">
    <name type="scientific">Allorhizobium taibaishanense</name>
    <dbReference type="NCBI Taxonomy" id="887144"/>
    <lineage>
        <taxon>Bacteria</taxon>
        <taxon>Pseudomonadati</taxon>
        <taxon>Pseudomonadota</taxon>
        <taxon>Alphaproteobacteria</taxon>
        <taxon>Hyphomicrobiales</taxon>
        <taxon>Rhizobiaceae</taxon>
        <taxon>Rhizobium/Agrobacterium group</taxon>
        <taxon>Allorhizobium</taxon>
    </lineage>
</organism>
<accession>A0A1Q9AB30</accession>
<keyword evidence="1" id="KW-0812">Transmembrane</keyword>
<dbReference type="EMBL" id="MKIN01000017">
    <property type="protein sequence ID" value="OLP52031.1"/>
    <property type="molecule type" value="Genomic_DNA"/>
</dbReference>
<dbReference type="EMBL" id="JACIED010000008">
    <property type="protein sequence ID" value="MBB4010385.1"/>
    <property type="molecule type" value="Genomic_DNA"/>
</dbReference>
<evidence type="ECO:0000313" key="4">
    <source>
        <dbReference type="Proteomes" id="UP000185598"/>
    </source>
</evidence>
<dbReference type="OrthoDB" id="1495896at2"/>
<dbReference type="Proteomes" id="UP000185598">
    <property type="component" value="Unassembled WGS sequence"/>
</dbReference>
<keyword evidence="1" id="KW-0472">Membrane</keyword>
<dbReference type="STRING" id="887144.BJF91_09805"/>
<keyword evidence="4" id="KW-1185">Reference proteome</keyword>
<feature type="transmembrane region" description="Helical" evidence="1">
    <location>
        <begin position="12"/>
        <end position="37"/>
    </location>
</feature>
<dbReference type="Pfam" id="PF05751">
    <property type="entry name" value="FixH"/>
    <property type="match status" value="1"/>
</dbReference>